<gene>
    <name evidence="1" type="ORF">GV828_06425</name>
</gene>
<dbReference type="InterPro" id="IPR029044">
    <property type="entry name" value="Nucleotide-diphossugar_trans"/>
</dbReference>
<dbReference type="EMBL" id="JAABLM010000006">
    <property type="protein sequence ID" value="NBL64834.1"/>
    <property type="molecule type" value="Genomic_DNA"/>
</dbReference>
<evidence type="ECO:0000313" key="1">
    <source>
        <dbReference type="EMBL" id="NBL64834.1"/>
    </source>
</evidence>
<dbReference type="CDD" id="cd00761">
    <property type="entry name" value="Glyco_tranf_GTA_type"/>
    <property type="match status" value="1"/>
</dbReference>
<dbReference type="SUPFAM" id="SSF53448">
    <property type="entry name" value="Nucleotide-diphospho-sugar transferases"/>
    <property type="match status" value="1"/>
</dbReference>
<keyword evidence="2" id="KW-1185">Reference proteome</keyword>
<protein>
    <submittedName>
        <fullName evidence="1">Glycosyltransferase family 2 protein</fullName>
    </submittedName>
</protein>
<dbReference type="Gene3D" id="3.90.550.10">
    <property type="entry name" value="Spore Coat Polysaccharide Biosynthesis Protein SpsA, Chain A"/>
    <property type="match status" value="1"/>
</dbReference>
<dbReference type="Proteomes" id="UP000798602">
    <property type="component" value="Unassembled WGS sequence"/>
</dbReference>
<comment type="caution">
    <text evidence="1">The sequence shown here is derived from an EMBL/GenBank/DDBJ whole genome shotgun (WGS) entry which is preliminary data.</text>
</comment>
<proteinExistence type="predicted"/>
<dbReference type="RefSeq" id="WP_166536662.1">
    <property type="nucleotide sequence ID" value="NZ_JAABLM010000006.1"/>
</dbReference>
<name>A0ABW9ZAN9_9FLAO</name>
<accession>A0ABW9ZAN9</accession>
<organism evidence="1 2">
    <name type="scientific">Flavobacterium ichthyis</name>
    <dbReference type="NCBI Taxonomy" id="2698827"/>
    <lineage>
        <taxon>Bacteria</taxon>
        <taxon>Pseudomonadati</taxon>
        <taxon>Bacteroidota</taxon>
        <taxon>Flavobacteriia</taxon>
        <taxon>Flavobacteriales</taxon>
        <taxon>Flavobacteriaceae</taxon>
        <taxon>Flavobacterium</taxon>
    </lineage>
</organism>
<sequence length="340" mass="39064">MRVGFNPNKDKIVKKSDYFHQVIVPVYIPILEGYFKDSLVILKYCLSSLIVTSHQKTYISVINNGSCPAVIEYLNSLLEKGKIQELLHTTSIGKLNSVIKGICGHRFQFVSVVDADVLFLNGWQNATYDVFRYFPKTGAVCPTPSSKSFKTHTSNIWFNLLLSKKLQFTSVRNPEALKMFANSIGNPNFYNENHLKKYLTVSNGSFKAVVGAGHFATTYLGEIFDKLQSKHSNYQLGGDSEKEILDLPVVKRDLWRLSTEDNFAHHMGNVFEPWMDEVFNSISQKDISQANLPPRFFLKSQPFNYWFKTKLFSKFILKRRVMNLLLKYKGLSKNESQNYF</sequence>
<reference evidence="2" key="1">
    <citation type="submission" date="2020-01" db="EMBL/GenBank/DDBJ databases">
        <title>Sphingomonas sp. strain CSW-10.</title>
        <authorList>
            <person name="Chen W.-M."/>
        </authorList>
    </citation>
    <scope>NUCLEOTIDE SEQUENCE [LARGE SCALE GENOMIC DNA]</scope>
    <source>
        <strain evidence="2">NST-5</strain>
    </source>
</reference>
<evidence type="ECO:0000313" key="2">
    <source>
        <dbReference type="Proteomes" id="UP000798602"/>
    </source>
</evidence>